<feature type="chain" id="PRO_5047231759" evidence="1">
    <location>
        <begin position="25"/>
        <end position="192"/>
    </location>
</feature>
<dbReference type="InterPro" id="IPR038142">
    <property type="entry name" value="Cytochrome_P460_sp"/>
</dbReference>
<proteinExistence type="predicted"/>
<evidence type="ECO:0000256" key="1">
    <source>
        <dbReference type="SAM" id="SignalP"/>
    </source>
</evidence>
<dbReference type="EMBL" id="CP080095">
    <property type="protein sequence ID" value="QYD67163.1"/>
    <property type="molecule type" value="Genomic_DNA"/>
</dbReference>
<protein>
    <submittedName>
        <fullName evidence="3">Cytochrome P460 family protein</fullName>
    </submittedName>
</protein>
<gene>
    <name evidence="3" type="ORF">KZJ38_12235</name>
</gene>
<dbReference type="Gene3D" id="3.50.70.20">
    <property type="entry name" value="Cytochrome P460"/>
    <property type="match status" value="1"/>
</dbReference>
<dbReference type="RefSeq" id="WP_219796157.1">
    <property type="nucleotide sequence ID" value="NZ_CP080095.1"/>
</dbReference>
<keyword evidence="1" id="KW-0732">Signal</keyword>
<dbReference type="Proteomes" id="UP000826462">
    <property type="component" value="Chromosome 1"/>
</dbReference>
<evidence type="ECO:0000313" key="3">
    <source>
        <dbReference type="EMBL" id="QYD67163.1"/>
    </source>
</evidence>
<sequence>MKIVGVLGVALAALSMTVAVTAYGQTDTRVPYKGTAAATVVDGKGDMHVPDDYRTAYQLLGSWAVAADNGPGSNQMHVVYASPGTIAAYRKDGHFPDGTVLVKEVFKSTTQSMTTGTVSSADTLSGWFIMVKDDSGRFPQNKLWGENWGWAWFDATDRRKTTSTDYKKDCLSCHVPAQGSDWIYSRGYPPLH</sequence>
<organism evidence="3 4">
    <name type="scientific">Paraburkholderia edwinii</name>
    <dbReference type="NCBI Taxonomy" id="2861782"/>
    <lineage>
        <taxon>Bacteria</taxon>
        <taxon>Pseudomonadati</taxon>
        <taxon>Pseudomonadota</taxon>
        <taxon>Betaproteobacteria</taxon>
        <taxon>Burkholderiales</taxon>
        <taxon>Burkholderiaceae</taxon>
        <taxon>Paraburkholderia</taxon>
    </lineage>
</organism>
<name>A0ABX8UJR3_9BURK</name>
<feature type="signal peptide" evidence="1">
    <location>
        <begin position="1"/>
        <end position="24"/>
    </location>
</feature>
<accession>A0ABX8UJR3</accession>
<dbReference type="CDD" id="cd20750">
    <property type="entry name" value="cyt_c_I"/>
    <property type="match status" value="1"/>
</dbReference>
<reference evidence="3 4" key="1">
    <citation type="submission" date="2021-07" db="EMBL/GenBank/DDBJ databases">
        <title>Paraburkholderia edwinii protects Aspergillus sp. from phenazines by acting as a toxin sponge.</title>
        <authorList>
            <person name="Dahlstrom K.M."/>
            <person name="Newman D.K."/>
        </authorList>
    </citation>
    <scope>NUCLEOTIDE SEQUENCE [LARGE SCALE GENOMIC DNA]</scope>
    <source>
        <strain evidence="3 4">Pe01</strain>
    </source>
</reference>
<feature type="domain" description="Cytochrome P460" evidence="2">
    <location>
        <begin position="50"/>
        <end position="185"/>
    </location>
</feature>
<dbReference type="InterPro" id="IPR032033">
    <property type="entry name" value="Cytochrome_P460"/>
</dbReference>
<evidence type="ECO:0000259" key="2">
    <source>
        <dbReference type="Pfam" id="PF16694"/>
    </source>
</evidence>
<dbReference type="Pfam" id="PF16694">
    <property type="entry name" value="Cytochrome_P460"/>
    <property type="match status" value="1"/>
</dbReference>
<keyword evidence="4" id="KW-1185">Reference proteome</keyword>
<evidence type="ECO:0000313" key="4">
    <source>
        <dbReference type="Proteomes" id="UP000826462"/>
    </source>
</evidence>